<protein>
    <submittedName>
        <fullName evidence="2">P-loop containing nucleoside triphosphate hydrolase protein</fullName>
    </submittedName>
</protein>
<name>A0AA40B0M8_9PEZI</name>
<feature type="domain" description="AAA+ ATPase" evidence="1">
    <location>
        <begin position="102"/>
        <end position="229"/>
    </location>
</feature>
<dbReference type="SMART" id="SM00382">
    <property type="entry name" value="AAA"/>
    <property type="match status" value="1"/>
</dbReference>
<comment type="caution">
    <text evidence="2">The sequence shown here is derived from an EMBL/GenBank/DDBJ whole genome shotgun (WGS) entry which is preliminary data.</text>
</comment>
<dbReference type="Proteomes" id="UP001172102">
    <property type="component" value="Unassembled WGS sequence"/>
</dbReference>
<dbReference type="PANTHER" id="PTHR46411">
    <property type="entry name" value="FAMILY ATPASE, PUTATIVE-RELATED"/>
    <property type="match status" value="1"/>
</dbReference>
<dbReference type="CDD" id="cd19481">
    <property type="entry name" value="RecA-like_protease"/>
    <property type="match status" value="1"/>
</dbReference>
<dbReference type="AlphaFoldDB" id="A0AA40B0M8"/>
<dbReference type="GO" id="GO:0016887">
    <property type="term" value="F:ATP hydrolysis activity"/>
    <property type="evidence" value="ECO:0007669"/>
    <property type="project" value="InterPro"/>
</dbReference>
<dbReference type="Gene3D" id="3.40.50.300">
    <property type="entry name" value="P-loop containing nucleotide triphosphate hydrolases"/>
    <property type="match status" value="1"/>
</dbReference>
<gene>
    <name evidence="2" type="ORF">B0H67DRAFT_480894</name>
</gene>
<organism evidence="2 3">
    <name type="scientific">Lasiosphaeris hirsuta</name>
    <dbReference type="NCBI Taxonomy" id="260670"/>
    <lineage>
        <taxon>Eukaryota</taxon>
        <taxon>Fungi</taxon>
        <taxon>Dikarya</taxon>
        <taxon>Ascomycota</taxon>
        <taxon>Pezizomycotina</taxon>
        <taxon>Sordariomycetes</taxon>
        <taxon>Sordariomycetidae</taxon>
        <taxon>Sordariales</taxon>
        <taxon>Lasiosphaeriaceae</taxon>
        <taxon>Lasiosphaeris</taxon>
    </lineage>
</organism>
<proteinExistence type="predicted"/>
<accession>A0AA40B0M8</accession>
<keyword evidence="3" id="KW-1185">Reference proteome</keyword>
<dbReference type="InterPro" id="IPR003959">
    <property type="entry name" value="ATPase_AAA_core"/>
</dbReference>
<dbReference type="SUPFAM" id="SSF52540">
    <property type="entry name" value="P-loop containing nucleoside triphosphate hydrolases"/>
    <property type="match status" value="1"/>
</dbReference>
<reference evidence="2" key="1">
    <citation type="submission" date="2023-06" db="EMBL/GenBank/DDBJ databases">
        <title>Genome-scale phylogeny and comparative genomics of the fungal order Sordariales.</title>
        <authorList>
            <consortium name="Lawrence Berkeley National Laboratory"/>
            <person name="Hensen N."/>
            <person name="Bonometti L."/>
            <person name="Westerberg I."/>
            <person name="Brannstrom I.O."/>
            <person name="Guillou S."/>
            <person name="Cros-Aarteil S."/>
            <person name="Calhoun S."/>
            <person name="Haridas S."/>
            <person name="Kuo A."/>
            <person name="Mondo S."/>
            <person name="Pangilinan J."/>
            <person name="Riley R."/>
            <person name="Labutti K."/>
            <person name="Andreopoulos B."/>
            <person name="Lipzen A."/>
            <person name="Chen C."/>
            <person name="Yanf M."/>
            <person name="Daum C."/>
            <person name="Ng V."/>
            <person name="Clum A."/>
            <person name="Steindorff A."/>
            <person name="Ohm R."/>
            <person name="Martin F."/>
            <person name="Silar P."/>
            <person name="Natvig D."/>
            <person name="Lalanne C."/>
            <person name="Gautier V."/>
            <person name="Ament-Velasquez S.L."/>
            <person name="Kruys A."/>
            <person name="Hutchinson M.I."/>
            <person name="Powell A.J."/>
            <person name="Barry K."/>
            <person name="Miller A.N."/>
            <person name="Grigoriev I.V."/>
            <person name="Debuchy R."/>
            <person name="Gladieux P."/>
            <person name="Thoren M.H."/>
            <person name="Johannesson H."/>
        </authorList>
    </citation>
    <scope>NUCLEOTIDE SEQUENCE</scope>
    <source>
        <strain evidence="2">SMH4607-1</strain>
    </source>
</reference>
<sequence>MAPVVADSASRPDAQAQEENRNYVKIEDLNLVLMSPLLHAFSFESKKWIAINVDFVSPVQFDGSINRHLVADEEDKEMLHSLVARHSRVAQGLEDPILQKGIGLVVLLSGPPGTGKTLMAEAIAEKAKRPLYCVDTRDLGSEYKSISKYFQRIMENAAEWNAIVLLDEAEMFLQRRNTKARDSNEKVTAFLRCLEHVQGILFMTTNFPEALDVAVESRIHIHITVDRPSLNKRKRIWDHFLEKLPSLGRNHTLSDADRVTLASWAINGRQIKNSFRMSLSVRESKTEPITLRDLERMIRMSCPVAKK</sequence>
<evidence type="ECO:0000313" key="2">
    <source>
        <dbReference type="EMBL" id="KAK0725502.1"/>
    </source>
</evidence>
<evidence type="ECO:0000259" key="1">
    <source>
        <dbReference type="SMART" id="SM00382"/>
    </source>
</evidence>
<dbReference type="PANTHER" id="PTHR46411:SF3">
    <property type="entry name" value="AAA+ ATPASE DOMAIN-CONTAINING PROTEIN"/>
    <property type="match status" value="1"/>
</dbReference>
<evidence type="ECO:0000313" key="3">
    <source>
        <dbReference type="Proteomes" id="UP001172102"/>
    </source>
</evidence>
<dbReference type="InterPro" id="IPR027417">
    <property type="entry name" value="P-loop_NTPase"/>
</dbReference>
<dbReference type="InterPro" id="IPR003593">
    <property type="entry name" value="AAA+_ATPase"/>
</dbReference>
<dbReference type="GO" id="GO:0005524">
    <property type="term" value="F:ATP binding"/>
    <property type="evidence" value="ECO:0007669"/>
    <property type="project" value="InterPro"/>
</dbReference>
<keyword evidence="2" id="KW-0378">Hydrolase</keyword>
<dbReference type="EMBL" id="JAUKUA010000002">
    <property type="protein sequence ID" value="KAK0725502.1"/>
    <property type="molecule type" value="Genomic_DNA"/>
</dbReference>
<feature type="non-terminal residue" evidence="2">
    <location>
        <position position="1"/>
    </location>
</feature>
<dbReference type="Pfam" id="PF00004">
    <property type="entry name" value="AAA"/>
    <property type="match status" value="1"/>
</dbReference>